<name>A0AB38A6I5_9ACTN</name>
<dbReference type="SUPFAM" id="SSF53271">
    <property type="entry name" value="PRTase-like"/>
    <property type="match status" value="1"/>
</dbReference>
<evidence type="ECO:0000259" key="2">
    <source>
        <dbReference type="Pfam" id="PF00156"/>
    </source>
</evidence>
<dbReference type="AlphaFoldDB" id="A0AB38A6I5"/>
<evidence type="ECO:0000256" key="1">
    <source>
        <dbReference type="ARBA" id="ARBA00008007"/>
    </source>
</evidence>
<evidence type="ECO:0000313" key="4">
    <source>
        <dbReference type="Proteomes" id="UP000183687"/>
    </source>
</evidence>
<dbReference type="Pfam" id="PF00156">
    <property type="entry name" value="Pribosyltran"/>
    <property type="match status" value="1"/>
</dbReference>
<protein>
    <submittedName>
        <fullName evidence="3">ComF family protein</fullName>
    </submittedName>
</protein>
<evidence type="ECO:0000313" key="3">
    <source>
        <dbReference type="EMBL" id="SEB55749.1"/>
    </source>
</evidence>
<feature type="domain" description="Phosphoribosyltransferase" evidence="2">
    <location>
        <begin position="172"/>
        <end position="252"/>
    </location>
</feature>
<proteinExistence type="inferred from homology"/>
<dbReference type="InterPro" id="IPR029057">
    <property type="entry name" value="PRTase-like"/>
</dbReference>
<gene>
    <name evidence="3" type="ORF">SAMN04489746_0596</name>
</gene>
<comment type="similarity">
    <text evidence="1">Belongs to the ComF/GntX family.</text>
</comment>
<organism evidence="3 4">
    <name type="scientific">Atopobium minutum</name>
    <dbReference type="NCBI Taxonomy" id="1381"/>
    <lineage>
        <taxon>Bacteria</taxon>
        <taxon>Bacillati</taxon>
        <taxon>Actinomycetota</taxon>
        <taxon>Coriobacteriia</taxon>
        <taxon>Coriobacteriales</taxon>
        <taxon>Atopobiaceae</taxon>
        <taxon>Atopobium</taxon>
    </lineage>
</organism>
<dbReference type="RefSeq" id="WP_002563304.1">
    <property type="nucleotide sequence ID" value="NZ_CALJSN010000006.1"/>
</dbReference>
<dbReference type="PANTHER" id="PTHR47505">
    <property type="entry name" value="DNA UTILIZATION PROTEIN YHGH"/>
    <property type="match status" value="1"/>
</dbReference>
<sequence length="260" mass="27937">MSLLSAQMPAPSVVPESLAVPASQQPSLFSSLLSTTSEILWPTRCISCNAPGELLCAHCREALAWINQRWACVDCGAPFGWLTCSSCDHSWEALDGVVCATSFVGTCARMVVALKDEHETRLAPILAAAMATALDEAQGWQHINLAVFDALMFVPATHKAFVRRGFDHMELVASALSAFIDIPLVDVLVRRQAHDQRKLNKTQRAANLAGTIELIDDVRAANVLLVDDVVTTGASMCACAQALKTSGVNQVIGCGFSRVW</sequence>
<dbReference type="CDD" id="cd06223">
    <property type="entry name" value="PRTases_typeI"/>
    <property type="match status" value="1"/>
</dbReference>
<dbReference type="InterPro" id="IPR000836">
    <property type="entry name" value="PRTase_dom"/>
</dbReference>
<reference evidence="3 4" key="1">
    <citation type="submission" date="2016-10" db="EMBL/GenBank/DDBJ databases">
        <authorList>
            <person name="Varghese N."/>
            <person name="Submissions S."/>
        </authorList>
    </citation>
    <scope>NUCLEOTIDE SEQUENCE [LARGE SCALE GENOMIC DNA]</scope>
    <source>
        <strain evidence="3 4">DSM 20586</strain>
    </source>
</reference>
<comment type="caution">
    <text evidence="3">The sequence shown here is derived from an EMBL/GenBank/DDBJ whole genome shotgun (WGS) entry which is preliminary data.</text>
</comment>
<dbReference type="PANTHER" id="PTHR47505:SF1">
    <property type="entry name" value="DNA UTILIZATION PROTEIN YHGH"/>
    <property type="match status" value="1"/>
</dbReference>
<dbReference type="EMBL" id="FNSH01000001">
    <property type="protein sequence ID" value="SEB55749.1"/>
    <property type="molecule type" value="Genomic_DNA"/>
</dbReference>
<dbReference type="InterPro" id="IPR051910">
    <property type="entry name" value="ComF/GntX_DNA_util-trans"/>
</dbReference>
<dbReference type="Proteomes" id="UP000183687">
    <property type="component" value="Unassembled WGS sequence"/>
</dbReference>
<accession>A0AB38A6I5</accession>
<dbReference type="Gene3D" id="3.40.50.2020">
    <property type="match status" value="1"/>
</dbReference>